<organism evidence="3">
    <name type="scientific">Ooceraea biroi</name>
    <name type="common">Clonal raider ant</name>
    <name type="synonym">Cerapachys biroi</name>
    <dbReference type="NCBI Taxonomy" id="2015173"/>
    <lineage>
        <taxon>Eukaryota</taxon>
        <taxon>Metazoa</taxon>
        <taxon>Ecdysozoa</taxon>
        <taxon>Arthropoda</taxon>
        <taxon>Hexapoda</taxon>
        <taxon>Insecta</taxon>
        <taxon>Pterygota</taxon>
        <taxon>Neoptera</taxon>
        <taxon>Endopterygota</taxon>
        <taxon>Hymenoptera</taxon>
        <taxon>Apocrita</taxon>
        <taxon>Aculeata</taxon>
        <taxon>Formicoidea</taxon>
        <taxon>Formicidae</taxon>
        <taxon>Dorylinae</taxon>
        <taxon>Ooceraea</taxon>
    </lineage>
</organism>
<protein>
    <submittedName>
        <fullName evidence="3">Uncharacterized protein</fullName>
    </submittedName>
</protein>
<feature type="coiled-coil region" evidence="1">
    <location>
        <begin position="284"/>
        <end position="353"/>
    </location>
</feature>
<feature type="coiled-coil region" evidence="1">
    <location>
        <begin position="128"/>
        <end position="193"/>
    </location>
</feature>
<dbReference type="OrthoDB" id="2019763at2759"/>
<name>A0A3L8DPB6_OOCBI</name>
<feature type="region of interest" description="Disordered" evidence="2">
    <location>
        <begin position="239"/>
        <end position="260"/>
    </location>
</feature>
<reference evidence="3" key="1">
    <citation type="journal article" date="2018" name="Genome Res.">
        <title>The genomic architecture and molecular evolution of ant odorant receptors.</title>
        <authorList>
            <person name="McKenzie S.K."/>
            <person name="Kronauer D.J.C."/>
        </authorList>
    </citation>
    <scope>NUCLEOTIDE SEQUENCE [LARGE SCALE GENOMIC DNA]</scope>
    <source>
        <strain evidence="3">Clonal line C1</strain>
    </source>
</reference>
<proteinExistence type="predicted"/>
<dbReference type="EMBL" id="QOIP01000006">
    <property type="protein sequence ID" value="RLU22082.1"/>
    <property type="molecule type" value="Genomic_DNA"/>
</dbReference>
<keyword evidence="1" id="KW-0175">Coiled coil</keyword>
<comment type="caution">
    <text evidence="3">The sequence shown here is derived from an EMBL/GenBank/DDBJ whole genome shotgun (WGS) entry which is preliminary data.</text>
</comment>
<feature type="compositionally biased region" description="Low complexity" evidence="2">
    <location>
        <begin position="587"/>
        <end position="598"/>
    </location>
</feature>
<dbReference type="AlphaFoldDB" id="A0A3L8DPB6"/>
<feature type="compositionally biased region" description="Basic and acidic residues" evidence="2">
    <location>
        <begin position="569"/>
        <end position="582"/>
    </location>
</feature>
<feature type="region of interest" description="Disordered" evidence="2">
    <location>
        <begin position="569"/>
        <end position="624"/>
    </location>
</feature>
<feature type="compositionally biased region" description="Polar residues" evidence="2">
    <location>
        <begin position="518"/>
        <end position="530"/>
    </location>
</feature>
<dbReference type="Proteomes" id="UP000279307">
    <property type="component" value="Chromosome 6"/>
</dbReference>
<gene>
    <name evidence="3" type="ORF">DMN91_006462</name>
</gene>
<feature type="compositionally biased region" description="Polar residues" evidence="2">
    <location>
        <begin position="239"/>
        <end position="251"/>
    </location>
</feature>
<feature type="compositionally biased region" description="Basic and acidic residues" evidence="2">
    <location>
        <begin position="531"/>
        <end position="555"/>
    </location>
</feature>
<accession>A0A3L8DPB6</accession>
<evidence type="ECO:0000256" key="1">
    <source>
        <dbReference type="SAM" id="Coils"/>
    </source>
</evidence>
<evidence type="ECO:0000313" key="3">
    <source>
        <dbReference type="EMBL" id="RLU22082.1"/>
    </source>
</evidence>
<sequence>MDDNILDIETKVDRQWIEERKELRPNIHTYMRFLWNLVRFEKLNILKLEEQVSRLMLKCVDDRRKKTYLKDCDETNNRKYKEEMDILKSWYWKASALYDWTYIYNLEEQHQYKADVQKLQDAHLQDAVDRKTNQIIELQNDVTELRDVLAEDMKEIQNLRHQKSLHMDHILVLEKQLEQYNFMKTRMVELEETVTSLENYVREHDIDGLKRKLQDRECRIEQLWNQVVELKEVSKLKKNQSGKNTLETSELSDNKVKEKAKGEEIKEMGHIISEEDDKMECEQLNEIKEQNEFLKMELRKKEQKMKEMEHDISEKDNRIQKYEQQVVEQRNKILEMEKTKVELEKELHTIKLKGTDDNKKVQELEIKIHFLKNSHVERVNTIEKLIATLNEKQNIELKLRNHTECIEEEKCILKRTISKLGKSLTRSEFKEFNQKYKKLLVCQIFEMENKIANLMKLHTDQITECRKCDLFYREKSCSIQKLTRLKQEIDAAIVQLNPCKSNDVETNLPKQDAHSSPLKHSSVGTIPAQTEETKKPGLEENTLSKEGKEQKDEETTKFTWDAIPRTFKKNLDDSNNRAKDCASKICSSSSTEPIASTSLEWEDSFDDQKDLSWGSCGENWDTVV</sequence>
<evidence type="ECO:0000256" key="2">
    <source>
        <dbReference type="SAM" id="MobiDB-lite"/>
    </source>
</evidence>
<feature type="region of interest" description="Disordered" evidence="2">
    <location>
        <begin position="505"/>
        <end position="555"/>
    </location>
</feature>
<reference evidence="3" key="2">
    <citation type="submission" date="2018-07" db="EMBL/GenBank/DDBJ databases">
        <authorList>
            <person name="Mckenzie S.K."/>
            <person name="Kronauer D.J.C."/>
        </authorList>
    </citation>
    <scope>NUCLEOTIDE SEQUENCE</scope>
    <source>
        <strain evidence="3">Clonal line C1</strain>
    </source>
</reference>